<keyword evidence="13" id="KW-1015">Disulfide bond</keyword>
<dbReference type="STRING" id="1802069.A2970_00660"/>
<dbReference type="NCBIfam" id="TIGR01036">
    <property type="entry name" value="pyrD_sub2"/>
    <property type="match status" value="1"/>
</dbReference>
<comment type="pathway">
    <text evidence="3">Pyrimidine metabolism; UMP biosynthesis via de novo pathway.</text>
</comment>
<feature type="transmembrane region" description="Helical" evidence="16">
    <location>
        <begin position="82"/>
        <end position="101"/>
    </location>
</feature>
<dbReference type="PANTHER" id="PTHR48109">
    <property type="entry name" value="DIHYDROOROTATE DEHYDROGENASE (QUINONE), MITOCHONDRIAL-RELATED"/>
    <property type="match status" value="1"/>
</dbReference>
<dbReference type="InterPro" id="IPR012932">
    <property type="entry name" value="VKOR"/>
</dbReference>
<keyword evidence="14" id="KW-0676">Redox-active center</keyword>
<dbReference type="Pfam" id="PF01180">
    <property type="entry name" value="DHO_dh"/>
    <property type="match status" value="1"/>
</dbReference>
<dbReference type="Gene3D" id="3.20.20.70">
    <property type="entry name" value="Aldolase class I"/>
    <property type="match status" value="1"/>
</dbReference>
<dbReference type="EC" id="1.3.5.2" evidence="15"/>
<dbReference type="NCBIfam" id="NF003652">
    <property type="entry name" value="PRK05286.2-5"/>
    <property type="match status" value="1"/>
</dbReference>
<keyword evidence="9" id="KW-0665">Pyrimidine biosynthesis</keyword>
<dbReference type="Pfam" id="PF07884">
    <property type="entry name" value="VKOR"/>
    <property type="match status" value="1"/>
</dbReference>
<keyword evidence="7 16" id="KW-0812">Transmembrane</keyword>
<keyword evidence="6" id="KW-0288">FMN</keyword>
<evidence type="ECO:0000259" key="17">
    <source>
        <dbReference type="SMART" id="SM00756"/>
    </source>
</evidence>
<keyword evidence="10 16" id="KW-1133">Transmembrane helix</keyword>
<evidence type="ECO:0000256" key="14">
    <source>
        <dbReference type="ARBA" id="ARBA00023284"/>
    </source>
</evidence>
<evidence type="ECO:0000256" key="10">
    <source>
        <dbReference type="ARBA" id="ARBA00022989"/>
    </source>
</evidence>
<name>A0A1F7JBX5_9BACT</name>
<evidence type="ECO:0000256" key="11">
    <source>
        <dbReference type="ARBA" id="ARBA00023002"/>
    </source>
</evidence>
<dbReference type="CDD" id="cd12916">
    <property type="entry name" value="VKOR_1"/>
    <property type="match status" value="1"/>
</dbReference>
<evidence type="ECO:0000256" key="2">
    <source>
        <dbReference type="ARBA" id="ARBA00004141"/>
    </source>
</evidence>
<keyword evidence="5" id="KW-0285">Flavoprotein</keyword>
<evidence type="ECO:0000256" key="7">
    <source>
        <dbReference type="ARBA" id="ARBA00022692"/>
    </source>
</evidence>
<evidence type="ECO:0000256" key="8">
    <source>
        <dbReference type="ARBA" id="ARBA00022719"/>
    </source>
</evidence>
<keyword evidence="8" id="KW-0874">Quinone</keyword>
<proteinExistence type="inferred from homology"/>
<dbReference type="AlphaFoldDB" id="A0A1F7JBX5"/>
<evidence type="ECO:0000256" key="13">
    <source>
        <dbReference type="ARBA" id="ARBA00023157"/>
    </source>
</evidence>
<dbReference type="InterPro" id="IPR038354">
    <property type="entry name" value="VKOR_sf"/>
</dbReference>
<evidence type="ECO:0000256" key="16">
    <source>
        <dbReference type="SAM" id="Phobius"/>
    </source>
</evidence>
<feature type="transmembrane region" description="Helical" evidence="16">
    <location>
        <begin position="107"/>
        <end position="133"/>
    </location>
</feature>
<dbReference type="GO" id="GO:0005737">
    <property type="term" value="C:cytoplasm"/>
    <property type="evidence" value="ECO:0007669"/>
    <property type="project" value="InterPro"/>
</dbReference>
<evidence type="ECO:0000256" key="5">
    <source>
        <dbReference type="ARBA" id="ARBA00022630"/>
    </source>
</evidence>
<evidence type="ECO:0000256" key="3">
    <source>
        <dbReference type="ARBA" id="ARBA00004725"/>
    </source>
</evidence>
<evidence type="ECO:0000256" key="12">
    <source>
        <dbReference type="ARBA" id="ARBA00023136"/>
    </source>
</evidence>
<dbReference type="Proteomes" id="UP000178857">
    <property type="component" value="Unassembled WGS sequence"/>
</dbReference>
<dbReference type="CDD" id="cd04738">
    <property type="entry name" value="DHOD_2_like"/>
    <property type="match status" value="1"/>
</dbReference>
<dbReference type="SUPFAM" id="SSF51395">
    <property type="entry name" value="FMN-linked oxidoreductases"/>
    <property type="match status" value="1"/>
</dbReference>
<dbReference type="InterPro" id="IPR050074">
    <property type="entry name" value="DHO_dehydrogenase"/>
</dbReference>
<dbReference type="PANTHER" id="PTHR48109:SF4">
    <property type="entry name" value="DIHYDROOROTATE DEHYDROGENASE (QUINONE), MITOCHONDRIAL"/>
    <property type="match status" value="1"/>
</dbReference>
<dbReference type="InterPro" id="IPR013785">
    <property type="entry name" value="Aldolase_TIM"/>
</dbReference>
<comment type="caution">
    <text evidence="18">The sequence shown here is derived from an EMBL/GenBank/DDBJ whole genome shotgun (WGS) entry which is preliminary data.</text>
</comment>
<dbReference type="InterPro" id="IPR044698">
    <property type="entry name" value="VKOR/LTO1"/>
</dbReference>
<feature type="transmembrane region" description="Helical" evidence="16">
    <location>
        <begin position="50"/>
        <end position="75"/>
    </location>
</feature>
<gene>
    <name evidence="18" type="ORF">A2970_00660</name>
</gene>
<dbReference type="Gene3D" id="1.20.1440.130">
    <property type="entry name" value="VKOR domain"/>
    <property type="match status" value="1"/>
</dbReference>
<keyword evidence="12 16" id="KW-0472">Membrane</keyword>
<sequence length="512" mass="57556">MIFLAAAGLIDSIYLTWEHFNKVIPPCTINPLIPAFFIDCGKVLTSPYSIIFGVPLALIGAFHYGLLSLLIVLALKTQTKLFRYWIILQSAFGALFSFYLMYIQLTIIKSICIYCTLSALISFILFILTYYFLKKERFELHTAAYAFVYQNFIKRVFFLLDAEFIHSVMVKRGKFLATTPLIRLVGSKLIYKDKSLRQKVSGINFENPIGLAAGFDYNADLTQALYYLDFGFQSVGTITNYPYEGNPYPRLGRLPKSKSLMVNKGFRNKGAKTIAKHLKNLNFKIPVGISVGMSNSENLTIVPDAIKDIIAALKTFEKSGVKNSYYELNVSCPNLIHAKKISFYLPKNLRLLLSAIDRLRLKKPVFVKMPIDKTNAQVSAMLGEIVKHKSVKGAIFGNLQKDRKNPAIVPAEVKKFKVGNFSGKPCEERSNELIRLAYKKYGDKLIIIGCGGVFSGKDAYKKIKLGASLVQLITGMIFQGPQLISQINLELIDLLKKDGFKNITQAIGYENR</sequence>
<protein>
    <recommendedName>
        <fullName evidence="15">Dihydroorotate dehydrogenase (quinone)</fullName>
        <ecNumber evidence="15">1.3.5.2</ecNumber>
    </recommendedName>
</protein>
<evidence type="ECO:0000313" key="19">
    <source>
        <dbReference type="Proteomes" id="UP000178857"/>
    </source>
</evidence>
<evidence type="ECO:0000313" key="18">
    <source>
        <dbReference type="EMBL" id="OGK53116.1"/>
    </source>
</evidence>
<dbReference type="SMART" id="SM00756">
    <property type="entry name" value="VKc"/>
    <property type="match status" value="1"/>
</dbReference>
<dbReference type="InterPro" id="IPR005719">
    <property type="entry name" value="Dihydroorotate_DH_2"/>
</dbReference>
<evidence type="ECO:0000256" key="1">
    <source>
        <dbReference type="ARBA" id="ARBA00001917"/>
    </source>
</evidence>
<evidence type="ECO:0000256" key="4">
    <source>
        <dbReference type="ARBA" id="ARBA00006214"/>
    </source>
</evidence>
<dbReference type="GO" id="GO:0005886">
    <property type="term" value="C:plasma membrane"/>
    <property type="evidence" value="ECO:0007669"/>
    <property type="project" value="TreeGrafter"/>
</dbReference>
<evidence type="ECO:0000256" key="15">
    <source>
        <dbReference type="NCBIfam" id="TIGR01036"/>
    </source>
</evidence>
<dbReference type="EMBL" id="MGAT01000006">
    <property type="protein sequence ID" value="OGK53116.1"/>
    <property type="molecule type" value="Genomic_DNA"/>
</dbReference>
<accession>A0A1F7JBX5</accession>
<comment type="cofactor">
    <cofactor evidence="1">
        <name>FMN</name>
        <dbReference type="ChEBI" id="CHEBI:58210"/>
    </cofactor>
</comment>
<dbReference type="GO" id="GO:0106430">
    <property type="term" value="F:dihydroorotate dehydrogenase (quinone) activity"/>
    <property type="evidence" value="ECO:0007669"/>
    <property type="project" value="UniProtKB-EC"/>
</dbReference>
<comment type="subcellular location">
    <subcellularLocation>
        <location evidence="2">Membrane</location>
        <topology evidence="2">Multi-pass membrane protein</topology>
    </subcellularLocation>
</comment>
<dbReference type="GO" id="GO:0006207">
    <property type="term" value="P:'de novo' pyrimidine nucleobase biosynthetic process"/>
    <property type="evidence" value="ECO:0007669"/>
    <property type="project" value="UniProtKB-UniRule"/>
</dbReference>
<dbReference type="GO" id="GO:0009220">
    <property type="term" value="P:pyrimidine ribonucleotide biosynthetic process"/>
    <property type="evidence" value="ECO:0007669"/>
    <property type="project" value="UniProtKB-UniRule"/>
</dbReference>
<reference evidence="18 19" key="1">
    <citation type="journal article" date="2016" name="Nat. Commun.">
        <title>Thousands of microbial genomes shed light on interconnected biogeochemical processes in an aquifer system.</title>
        <authorList>
            <person name="Anantharaman K."/>
            <person name="Brown C.T."/>
            <person name="Hug L.A."/>
            <person name="Sharon I."/>
            <person name="Castelle C.J."/>
            <person name="Probst A.J."/>
            <person name="Thomas B.C."/>
            <person name="Singh A."/>
            <person name="Wilkins M.J."/>
            <person name="Karaoz U."/>
            <person name="Brodie E.L."/>
            <person name="Williams K.H."/>
            <person name="Hubbard S.S."/>
            <person name="Banfield J.F."/>
        </authorList>
    </citation>
    <scope>NUCLEOTIDE SEQUENCE [LARGE SCALE GENOMIC DNA]</scope>
</reference>
<dbReference type="GO" id="GO:0048038">
    <property type="term" value="F:quinone binding"/>
    <property type="evidence" value="ECO:0007669"/>
    <property type="project" value="UniProtKB-KW"/>
</dbReference>
<feature type="domain" description="Vitamin K epoxide reductase" evidence="17">
    <location>
        <begin position="1"/>
        <end position="133"/>
    </location>
</feature>
<organism evidence="18 19">
    <name type="scientific">Candidatus Roizmanbacteria bacterium RIFCSPLOWO2_01_FULL_44_13</name>
    <dbReference type="NCBI Taxonomy" id="1802069"/>
    <lineage>
        <taxon>Bacteria</taxon>
        <taxon>Candidatus Roizmaniibacteriota</taxon>
    </lineage>
</organism>
<keyword evidence="11" id="KW-0560">Oxidoreductase</keyword>
<comment type="similarity">
    <text evidence="4">Belongs to the VKOR family.</text>
</comment>
<evidence type="ECO:0000256" key="6">
    <source>
        <dbReference type="ARBA" id="ARBA00022643"/>
    </source>
</evidence>
<dbReference type="InterPro" id="IPR005720">
    <property type="entry name" value="Dihydroorotate_DH_cat"/>
</dbReference>
<evidence type="ECO:0000256" key="9">
    <source>
        <dbReference type="ARBA" id="ARBA00022975"/>
    </source>
</evidence>